<dbReference type="InterPro" id="IPR002347">
    <property type="entry name" value="SDR_fam"/>
</dbReference>
<dbReference type="PRINTS" id="PR00081">
    <property type="entry name" value="GDHRDH"/>
</dbReference>
<evidence type="ECO:0000313" key="5">
    <source>
        <dbReference type="EMBL" id="PHN04234.1"/>
    </source>
</evidence>
<evidence type="ECO:0000256" key="3">
    <source>
        <dbReference type="ARBA" id="ARBA00023027"/>
    </source>
</evidence>
<dbReference type="InterPro" id="IPR036291">
    <property type="entry name" value="NAD(P)-bd_dom_sf"/>
</dbReference>
<feature type="domain" description="Ketoreductase" evidence="4">
    <location>
        <begin position="7"/>
        <end position="208"/>
    </location>
</feature>
<dbReference type="FunFam" id="3.40.50.720:FF:000084">
    <property type="entry name" value="Short-chain dehydrogenase reductase"/>
    <property type="match status" value="1"/>
</dbReference>
<evidence type="ECO:0000256" key="2">
    <source>
        <dbReference type="ARBA" id="ARBA00023002"/>
    </source>
</evidence>
<gene>
    <name evidence="5" type="ORF">CRP01_21985</name>
</gene>
<dbReference type="PRINTS" id="PR00080">
    <property type="entry name" value="SDRFAMILY"/>
</dbReference>
<dbReference type="AlphaFoldDB" id="A0A2D0N6V8"/>
<dbReference type="SUPFAM" id="SSF51735">
    <property type="entry name" value="NAD(P)-binding Rossmann-fold domains"/>
    <property type="match status" value="1"/>
</dbReference>
<dbReference type="InterPro" id="IPR057326">
    <property type="entry name" value="KR_dom"/>
</dbReference>
<accession>A0A2D0N6V8</accession>
<reference evidence="5 6" key="1">
    <citation type="submission" date="2017-10" db="EMBL/GenBank/DDBJ databases">
        <title>The draft genome sequence of Lewinella nigricans NBRC 102662.</title>
        <authorList>
            <person name="Wang K."/>
        </authorList>
    </citation>
    <scope>NUCLEOTIDE SEQUENCE [LARGE SCALE GENOMIC DNA]</scope>
    <source>
        <strain evidence="5 6">NBRC 102662</strain>
    </source>
</reference>
<evidence type="ECO:0000256" key="1">
    <source>
        <dbReference type="ARBA" id="ARBA00006484"/>
    </source>
</evidence>
<organism evidence="5 6">
    <name type="scientific">Flavilitoribacter nigricans (strain ATCC 23147 / DSM 23189 / NBRC 102662 / NCIMB 1420 / SS-2)</name>
    <name type="common">Lewinella nigricans</name>
    <dbReference type="NCBI Taxonomy" id="1122177"/>
    <lineage>
        <taxon>Bacteria</taxon>
        <taxon>Pseudomonadati</taxon>
        <taxon>Bacteroidota</taxon>
        <taxon>Saprospiria</taxon>
        <taxon>Saprospirales</taxon>
        <taxon>Lewinellaceae</taxon>
        <taxon>Flavilitoribacter</taxon>
    </lineage>
</organism>
<name>A0A2D0N6V8_FLAN2</name>
<dbReference type="Gene3D" id="3.40.50.720">
    <property type="entry name" value="NAD(P)-binding Rossmann-like Domain"/>
    <property type="match status" value="1"/>
</dbReference>
<dbReference type="Proteomes" id="UP000223913">
    <property type="component" value="Unassembled WGS sequence"/>
</dbReference>
<keyword evidence="2" id="KW-0560">Oxidoreductase</keyword>
<evidence type="ECO:0000259" key="4">
    <source>
        <dbReference type="SMART" id="SM00822"/>
    </source>
</evidence>
<dbReference type="GO" id="GO:0016491">
    <property type="term" value="F:oxidoreductase activity"/>
    <property type="evidence" value="ECO:0007669"/>
    <property type="project" value="UniProtKB-KW"/>
</dbReference>
<protein>
    <recommendedName>
        <fullName evidence="4">Ketoreductase domain-containing protein</fullName>
    </recommendedName>
</protein>
<keyword evidence="6" id="KW-1185">Reference proteome</keyword>
<keyword evidence="3" id="KW-0520">NAD</keyword>
<proteinExistence type="inferred from homology"/>
<evidence type="ECO:0000313" key="6">
    <source>
        <dbReference type="Proteomes" id="UP000223913"/>
    </source>
</evidence>
<comment type="caution">
    <text evidence="5">The sequence shown here is derived from an EMBL/GenBank/DDBJ whole genome shotgun (WGS) entry which is preliminary data.</text>
</comment>
<dbReference type="Pfam" id="PF13561">
    <property type="entry name" value="adh_short_C2"/>
    <property type="match status" value="1"/>
</dbReference>
<sequence length="265" mass="29140">MLDLSHLKVLVTGGGGVGVGAGVCEALDQFGATLIINEKESEKAEQAVKKYRNALPVQADITDEAQVKRMFGTIAEKLGPINGLVNNAGVGLTKAVQDIEEWEFDRLYSVNVKGMWLVSKYFVRQLLAHRIPGNIVNVSSVHGFASQPNYSTYASSKAAVEGFTRAIAFELGRYGIRCNAIGPGYVHAEQNFDLIRKWADDPEAWAREFKDDQQALHHFIEPVDCGNTAAFLLSELSRSITGQTIYVDGGKTIMLFNRNYVEPKV</sequence>
<dbReference type="InterPro" id="IPR020904">
    <property type="entry name" value="Sc_DH/Rdtase_CS"/>
</dbReference>
<dbReference type="PANTHER" id="PTHR24321:SF8">
    <property type="entry name" value="ESTRADIOL 17-BETA-DEHYDROGENASE 8-RELATED"/>
    <property type="match status" value="1"/>
</dbReference>
<dbReference type="EMBL" id="PDUD01000026">
    <property type="protein sequence ID" value="PHN04234.1"/>
    <property type="molecule type" value="Genomic_DNA"/>
</dbReference>
<dbReference type="SMART" id="SM00822">
    <property type="entry name" value="PKS_KR"/>
    <property type="match status" value="1"/>
</dbReference>
<dbReference type="CDD" id="cd05233">
    <property type="entry name" value="SDR_c"/>
    <property type="match status" value="1"/>
</dbReference>
<dbReference type="PANTHER" id="PTHR24321">
    <property type="entry name" value="DEHYDROGENASES, SHORT CHAIN"/>
    <property type="match status" value="1"/>
</dbReference>
<comment type="similarity">
    <text evidence="1">Belongs to the short-chain dehydrogenases/reductases (SDR) family.</text>
</comment>
<dbReference type="OrthoDB" id="9788235at2"/>
<dbReference type="PROSITE" id="PS00061">
    <property type="entry name" value="ADH_SHORT"/>
    <property type="match status" value="1"/>
</dbReference>